<protein>
    <recommendedName>
        <fullName evidence="3">Methyltransferase</fullName>
    </recommendedName>
</protein>
<dbReference type="PANTHER" id="PTHR37909">
    <property type="entry name" value="S-ADENOSYL-L-METHIONINE-DEPENDENT METHYLTRANSFERASES SUPERFAMILY PROTEIN"/>
    <property type="match status" value="1"/>
</dbReference>
<comment type="caution">
    <text evidence="1">The sequence shown here is derived from an EMBL/GenBank/DDBJ whole genome shotgun (WGS) entry which is preliminary data.</text>
</comment>
<dbReference type="OrthoDB" id="186626at2759"/>
<accession>A0A9N8DW80</accession>
<dbReference type="EMBL" id="CAICTM010000292">
    <property type="protein sequence ID" value="CAB9507124.1"/>
    <property type="molecule type" value="Genomic_DNA"/>
</dbReference>
<evidence type="ECO:0000313" key="1">
    <source>
        <dbReference type="EMBL" id="CAB9507124.1"/>
    </source>
</evidence>
<dbReference type="Proteomes" id="UP001153069">
    <property type="component" value="Unassembled WGS sequence"/>
</dbReference>
<evidence type="ECO:0008006" key="3">
    <source>
        <dbReference type="Google" id="ProtNLM"/>
    </source>
</evidence>
<gene>
    <name evidence="1" type="ORF">SEMRO_293_G110030.1</name>
</gene>
<name>A0A9N8DW80_9STRA</name>
<proteinExistence type="predicted"/>
<dbReference type="Gene3D" id="3.40.50.150">
    <property type="entry name" value="Vaccinia Virus protein VP39"/>
    <property type="match status" value="1"/>
</dbReference>
<sequence>MARIRQKSRNKSRDESCGNPSFIFKSIGFFCMFQLLRLPRATHLVHRNAAAEEAVSLPSTPPPAVEEETRAFKAHSALTPVVEQKRGTEILWWQKEKPLLKDWPYLPERRHILPWLEKLKFTKGIEVGVQRGFLARRTLSVWKSCKEYKLVDLWGADPNYKQPGRDTIAHHHAHLRKAQNILKPYTDRSITEFFVMRSVDAAPLFQDSYYDYVYLDARHDYCAVKEDIDAYWPKLRPGGILAGHDFIDAPSAVAALGPNKDWSHCEDGTLEPRAVKGAVEDFAASEGLDIVTTHEGFDTWLMQKPYDYKDSTA</sequence>
<organism evidence="1 2">
    <name type="scientific">Seminavis robusta</name>
    <dbReference type="NCBI Taxonomy" id="568900"/>
    <lineage>
        <taxon>Eukaryota</taxon>
        <taxon>Sar</taxon>
        <taxon>Stramenopiles</taxon>
        <taxon>Ochrophyta</taxon>
        <taxon>Bacillariophyta</taxon>
        <taxon>Bacillariophyceae</taxon>
        <taxon>Bacillariophycidae</taxon>
        <taxon>Naviculales</taxon>
        <taxon>Naviculaceae</taxon>
        <taxon>Seminavis</taxon>
    </lineage>
</organism>
<evidence type="ECO:0000313" key="2">
    <source>
        <dbReference type="Proteomes" id="UP001153069"/>
    </source>
</evidence>
<dbReference type="PANTHER" id="PTHR37909:SF1">
    <property type="entry name" value="S-ADENOSYL-L-METHIONINE-DEPENDENT METHYLTRANSFERASES SUPERFAMILY PROTEIN"/>
    <property type="match status" value="1"/>
</dbReference>
<dbReference type="Pfam" id="PF13578">
    <property type="entry name" value="Methyltransf_24"/>
    <property type="match status" value="1"/>
</dbReference>
<reference evidence="1" key="1">
    <citation type="submission" date="2020-06" db="EMBL/GenBank/DDBJ databases">
        <authorList>
            <consortium name="Plant Systems Biology data submission"/>
        </authorList>
    </citation>
    <scope>NUCLEOTIDE SEQUENCE</scope>
    <source>
        <strain evidence="1">D6</strain>
    </source>
</reference>
<dbReference type="InterPro" id="IPR029063">
    <property type="entry name" value="SAM-dependent_MTases_sf"/>
</dbReference>
<dbReference type="SUPFAM" id="SSF53335">
    <property type="entry name" value="S-adenosyl-L-methionine-dependent methyltransferases"/>
    <property type="match status" value="1"/>
</dbReference>
<keyword evidence="2" id="KW-1185">Reference proteome</keyword>
<dbReference type="AlphaFoldDB" id="A0A9N8DW80"/>